<keyword evidence="12" id="KW-1185">Reference proteome</keyword>
<evidence type="ECO:0000256" key="2">
    <source>
        <dbReference type="ARBA" id="ARBA00005854"/>
    </source>
</evidence>
<dbReference type="SUPFAM" id="SSF51735">
    <property type="entry name" value="NAD(P)-binding Rossmann-fold domains"/>
    <property type="match status" value="1"/>
</dbReference>
<evidence type="ECO:0000256" key="5">
    <source>
        <dbReference type="ARBA" id="ARBA00023027"/>
    </source>
</evidence>
<dbReference type="CDD" id="cd12173">
    <property type="entry name" value="PGDH_4"/>
    <property type="match status" value="1"/>
</dbReference>
<dbReference type="InterPro" id="IPR029753">
    <property type="entry name" value="D-isomer_DH_CS"/>
</dbReference>
<sequence length="318" mass="32940">MSKDVVVVADPLPESVLEPLGDFEVRFCEGSNPSALKNALPDASALLVRSGTQVDRGVLAAAPNLRIIARAGVGVDNIDVEAATRAGVLVANAPRSNVLSVAELTIGLILTGLRHVFPANAALRAGQWNRSRYQGRELAGSTVGLIGLGHVGTLVAERLQPFNVSLLAYDPFVSSAHAASVGAHLTDLDSLMARSDIVSVHVPRTPETRGLIGGRELQLAKPSLLLVNTARGGIIDEGALNTALKEGSIAGAALDVFEIEPAVGNPLLNHESVLATPHLGASTREAQERAGREAVAAVVQALTNQPVPSAINPSLRPG</sequence>
<evidence type="ECO:0000259" key="10">
    <source>
        <dbReference type="Pfam" id="PF02826"/>
    </source>
</evidence>
<gene>
    <name evidence="11" type="ORF">SAMN02745673_03947</name>
</gene>
<dbReference type="PROSITE" id="PS00671">
    <property type="entry name" value="D_2_HYDROXYACID_DH_3"/>
    <property type="match status" value="1"/>
</dbReference>
<dbReference type="GO" id="GO:0051287">
    <property type="term" value="F:NAD binding"/>
    <property type="evidence" value="ECO:0007669"/>
    <property type="project" value="InterPro"/>
</dbReference>
<dbReference type="Pfam" id="PF00389">
    <property type="entry name" value="2-Hacid_dh"/>
    <property type="match status" value="1"/>
</dbReference>
<evidence type="ECO:0000313" key="11">
    <source>
        <dbReference type="EMBL" id="SKA31373.1"/>
    </source>
</evidence>
<dbReference type="PANTHER" id="PTHR42789:SF1">
    <property type="entry name" value="D-ISOMER SPECIFIC 2-HYDROXYACID DEHYDROGENASE FAMILY PROTEIN (AFU_ORTHOLOGUE AFUA_6G10090)"/>
    <property type="match status" value="1"/>
</dbReference>
<dbReference type="PANTHER" id="PTHR42789">
    <property type="entry name" value="D-ISOMER SPECIFIC 2-HYDROXYACID DEHYDROGENASE FAMILY PROTEIN (AFU_ORTHOLOGUE AFUA_6G10090)"/>
    <property type="match status" value="1"/>
</dbReference>
<dbReference type="FunFam" id="3.40.50.720:FF:000021">
    <property type="entry name" value="D-3-phosphoglycerate dehydrogenase"/>
    <property type="match status" value="1"/>
</dbReference>
<evidence type="ECO:0000256" key="6">
    <source>
        <dbReference type="ARBA" id="ARBA00030455"/>
    </source>
</evidence>
<evidence type="ECO:0000256" key="7">
    <source>
        <dbReference type="ARBA" id="ARBA00048126"/>
    </source>
</evidence>
<comment type="function">
    <text evidence="1">Catalyzes the reversible oxidation of 3-phospho-D-glycerate to 3-phosphonooxypyruvate, the first step of the phosphorylated L-serine biosynthesis pathway. Also catalyzes the reversible oxidation of 2-hydroxyglutarate to 2-oxoglutarate.</text>
</comment>
<keyword evidence="5" id="KW-0520">NAD</keyword>
<feature type="domain" description="D-isomer specific 2-hydroxyacid dehydrogenase NAD-binding" evidence="10">
    <location>
        <begin position="106"/>
        <end position="280"/>
    </location>
</feature>
<name>A0A1T4ST67_9ACTN</name>
<dbReference type="InterPro" id="IPR036291">
    <property type="entry name" value="NAD(P)-bd_dom_sf"/>
</dbReference>
<dbReference type="Gene3D" id="3.40.50.720">
    <property type="entry name" value="NAD(P)-binding Rossmann-like Domain"/>
    <property type="match status" value="2"/>
</dbReference>
<reference evidence="11 12" key="1">
    <citation type="submission" date="2017-02" db="EMBL/GenBank/DDBJ databases">
        <authorList>
            <person name="Peterson S.W."/>
        </authorList>
    </citation>
    <scope>NUCLEOTIDE SEQUENCE [LARGE SCALE GENOMIC DNA]</scope>
    <source>
        <strain evidence="11 12">DSM 45154</strain>
    </source>
</reference>
<evidence type="ECO:0000256" key="4">
    <source>
        <dbReference type="ARBA" id="ARBA00023002"/>
    </source>
</evidence>
<dbReference type="GO" id="GO:0016616">
    <property type="term" value="F:oxidoreductase activity, acting on the CH-OH group of donors, NAD or NADP as acceptor"/>
    <property type="evidence" value="ECO:0007669"/>
    <property type="project" value="InterPro"/>
</dbReference>
<evidence type="ECO:0000256" key="8">
    <source>
        <dbReference type="RuleBase" id="RU003719"/>
    </source>
</evidence>
<evidence type="ECO:0000313" key="12">
    <source>
        <dbReference type="Proteomes" id="UP000190637"/>
    </source>
</evidence>
<dbReference type="Proteomes" id="UP000190637">
    <property type="component" value="Unassembled WGS sequence"/>
</dbReference>
<dbReference type="InterPro" id="IPR006139">
    <property type="entry name" value="D-isomer_2_OHA_DH_cat_dom"/>
</dbReference>
<dbReference type="Pfam" id="PF02826">
    <property type="entry name" value="2-Hacid_dh_C"/>
    <property type="match status" value="1"/>
</dbReference>
<organism evidence="11 12">
    <name type="scientific">Marinactinospora thermotolerans DSM 45154</name>
    <dbReference type="NCBI Taxonomy" id="1122192"/>
    <lineage>
        <taxon>Bacteria</taxon>
        <taxon>Bacillati</taxon>
        <taxon>Actinomycetota</taxon>
        <taxon>Actinomycetes</taxon>
        <taxon>Streptosporangiales</taxon>
        <taxon>Nocardiopsidaceae</taxon>
        <taxon>Marinactinospora</taxon>
    </lineage>
</organism>
<dbReference type="EC" id="1.1.1.399" evidence="3"/>
<accession>A0A1T4ST67</accession>
<dbReference type="EMBL" id="FUWS01000011">
    <property type="protein sequence ID" value="SKA31373.1"/>
    <property type="molecule type" value="Genomic_DNA"/>
</dbReference>
<dbReference type="RefSeq" id="WP_078763203.1">
    <property type="nucleotide sequence ID" value="NZ_FUWS01000011.1"/>
</dbReference>
<dbReference type="STRING" id="1122192.SAMN02745673_03947"/>
<dbReference type="OrthoDB" id="9793626at2"/>
<evidence type="ECO:0000256" key="1">
    <source>
        <dbReference type="ARBA" id="ARBA00003800"/>
    </source>
</evidence>
<proteinExistence type="inferred from homology"/>
<evidence type="ECO:0000259" key="9">
    <source>
        <dbReference type="Pfam" id="PF00389"/>
    </source>
</evidence>
<dbReference type="InterPro" id="IPR050857">
    <property type="entry name" value="D-2-hydroxyacid_DH"/>
</dbReference>
<dbReference type="InterPro" id="IPR006140">
    <property type="entry name" value="D-isomer_DH_NAD-bd"/>
</dbReference>
<feature type="domain" description="D-isomer specific 2-hydroxyacid dehydrogenase catalytic" evidence="9">
    <location>
        <begin position="6"/>
        <end position="312"/>
    </location>
</feature>
<dbReference type="AlphaFoldDB" id="A0A1T4ST67"/>
<comment type="similarity">
    <text evidence="2 8">Belongs to the D-isomer specific 2-hydroxyacid dehydrogenase family.</text>
</comment>
<protein>
    <recommendedName>
        <fullName evidence="6">2-oxoglutarate reductase</fullName>
        <ecNumber evidence="3">1.1.1.399</ecNumber>
    </recommendedName>
    <alternativeName>
        <fullName evidence="6">2-oxoglutarate reductase</fullName>
    </alternativeName>
</protein>
<dbReference type="SUPFAM" id="SSF52283">
    <property type="entry name" value="Formate/glycerate dehydrogenase catalytic domain-like"/>
    <property type="match status" value="1"/>
</dbReference>
<evidence type="ECO:0000256" key="3">
    <source>
        <dbReference type="ARBA" id="ARBA00013001"/>
    </source>
</evidence>
<keyword evidence="4 8" id="KW-0560">Oxidoreductase</keyword>
<comment type="catalytic activity">
    <reaction evidence="7">
        <text>(R)-2-hydroxyglutarate + NAD(+) = 2-oxoglutarate + NADH + H(+)</text>
        <dbReference type="Rhea" id="RHEA:49612"/>
        <dbReference type="ChEBI" id="CHEBI:15378"/>
        <dbReference type="ChEBI" id="CHEBI:15801"/>
        <dbReference type="ChEBI" id="CHEBI:16810"/>
        <dbReference type="ChEBI" id="CHEBI:57540"/>
        <dbReference type="ChEBI" id="CHEBI:57945"/>
        <dbReference type="EC" id="1.1.1.399"/>
    </reaction>
</comment>